<evidence type="ECO:0000256" key="1">
    <source>
        <dbReference type="SAM" id="Phobius"/>
    </source>
</evidence>
<comment type="caution">
    <text evidence="2">The sequence shown here is derived from an EMBL/GenBank/DDBJ whole genome shotgun (WGS) entry which is preliminary data.</text>
</comment>
<keyword evidence="1" id="KW-0812">Transmembrane</keyword>
<dbReference type="EMBL" id="JBDJPC010000015">
    <property type="protein sequence ID" value="KAL1488096.1"/>
    <property type="molecule type" value="Genomic_DNA"/>
</dbReference>
<protein>
    <submittedName>
        <fullName evidence="2">Uncharacterized protein</fullName>
    </submittedName>
</protein>
<proteinExistence type="predicted"/>
<feature type="transmembrane region" description="Helical" evidence="1">
    <location>
        <begin position="48"/>
        <end position="67"/>
    </location>
</feature>
<dbReference type="Proteomes" id="UP001566132">
    <property type="component" value="Unassembled WGS sequence"/>
</dbReference>
<reference evidence="2 3" key="1">
    <citation type="submission" date="2024-05" db="EMBL/GenBank/DDBJ databases">
        <title>Genetic variation in Jamaican populations of the coffee berry borer (Hypothenemus hampei).</title>
        <authorList>
            <person name="Errbii M."/>
            <person name="Myrie A."/>
        </authorList>
    </citation>
    <scope>NUCLEOTIDE SEQUENCE [LARGE SCALE GENOMIC DNA]</scope>
    <source>
        <strain evidence="2">JA-Hopewell-2020-01-JO</strain>
        <tissue evidence="2">Whole body</tissue>
    </source>
</reference>
<keyword evidence="1" id="KW-0472">Membrane</keyword>
<keyword evidence="1" id="KW-1133">Transmembrane helix</keyword>
<organism evidence="2 3">
    <name type="scientific">Hypothenemus hampei</name>
    <name type="common">Coffee berry borer</name>
    <dbReference type="NCBI Taxonomy" id="57062"/>
    <lineage>
        <taxon>Eukaryota</taxon>
        <taxon>Metazoa</taxon>
        <taxon>Ecdysozoa</taxon>
        <taxon>Arthropoda</taxon>
        <taxon>Hexapoda</taxon>
        <taxon>Insecta</taxon>
        <taxon>Pterygota</taxon>
        <taxon>Neoptera</taxon>
        <taxon>Endopterygota</taxon>
        <taxon>Coleoptera</taxon>
        <taxon>Polyphaga</taxon>
        <taxon>Cucujiformia</taxon>
        <taxon>Curculionidae</taxon>
        <taxon>Scolytinae</taxon>
        <taxon>Hypothenemus</taxon>
    </lineage>
</organism>
<accession>A0ABD1E4W4</accession>
<evidence type="ECO:0000313" key="2">
    <source>
        <dbReference type="EMBL" id="KAL1488096.1"/>
    </source>
</evidence>
<dbReference type="AlphaFoldDB" id="A0ABD1E4W4"/>
<keyword evidence="3" id="KW-1185">Reference proteome</keyword>
<sequence length="358" mass="40590">MKVGRLVVISESISIFRCLNVNDIDNQRCTIGGTYRSEHVKHVKLKNYIGQITFWLILLFEGGFFFLPQCDQLLKRLSHGKELAEGGEGVREEMERMRTLTFVSLLGYCFNNNKIITPTTTTTMNLSQINSVCRVTPQKPVRSLQELTIDAPEEILSAKRVSGKFGPQILLELKESVVFLPQRVTDAIAPHVDALKGEKMKFAIVDIQGYVINNEFTVKELAIYDGKDLKSYLFKPTVQYSDLYTSDRKTANYLYHNIHGIPYNAGVVDYSEINDILENDLSSVDIVFVKGQAKADFLASAFMGWVHIVNLEKDTTNQVPNLEPTTENCNNHKLKCCNCSIRNVYVLFGYVYNKLIGF</sequence>
<name>A0ABD1E4W4_HYPHA</name>
<evidence type="ECO:0000313" key="3">
    <source>
        <dbReference type="Proteomes" id="UP001566132"/>
    </source>
</evidence>
<gene>
    <name evidence="2" type="ORF">ABEB36_015054</name>
</gene>